<feature type="domain" description="Fe-S metabolism associated" evidence="1">
    <location>
        <begin position="17"/>
        <end position="70"/>
    </location>
</feature>
<dbReference type="EMBL" id="JBHSWJ010000002">
    <property type="protein sequence ID" value="MFC6713442.1"/>
    <property type="molecule type" value="Genomic_DNA"/>
</dbReference>
<dbReference type="Pfam" id="PF02657">
    <property type="entry name" value="SufE"/>
    <property type="match status" value="1"/>
</dbReference>
<evidence type="ECO:0000313" key="2">
    <source>
        <dbReference type="EMBL" id="MFC6713442.1"/>
    </source>
</evidence>
<protein>
    <submittedName>
        <fullName evidence="2">SufE family protein</fullName>
    </submittedName>
</protein>
<proteinExistence type="predicted"/>
<gene>
    <name evidence="2" type="ORF">ACFQBT_06175</name>
</gene>
<dbReference type="SUPFAM" id="SSF82649">
    <property type="entry name" value="SufE/NifU"/>
    <property type="match status" value="1"/>
</dbReference>
<name>A0ABW2AR49_9MICO</name>
<accession>A0ABW2AR49</accession>
<evidence type="ECO:0000259" key="1">
    <source>
        <dbReference type="Pfam" id="PF02657"/>
    </source>
</evidence>
<dbReference type="Gene3D" id="3.90.1010.10">
    <property type="match status" value="1"/>
</dbReference>
<comment type="caution">
    <text evidence="2">The sequence shown here is derived from an EMBL/GenBank/DDBJ whole genome shotgun (WGS) entry which is preliminary data.</text>
</comment>
<dbReference type="Proteomes" id="UP001596356">
    <property type="component" value="Unassembled WGS sequence"/>
</dbReference>
<keyword evidence="3" id="KW-1185">Reference proteome</keyword>
<organism evidence="2 3">
    <name type="scientific">Branchiibius cervicis</name>
    <dbReference type="NCBI Taxonomy" id="908252"/>
    <lineage>
        <taxon>Bacteria</taxon>
        <taxon>Bacillati</taxon>
        <taxon>Actinomycetota</taxon>
        <taxon>Actinomycetes</taxon>
        <taxon>Micrococcales</taxon>
        <taxon>Dermacoccaceae</taxon>
        <taxon>Branchiibius</taxon>
    </lineage>
</organism>
<evidence type="ECO:0000313" key="3">
    <source>
        <dbReference type="Proteomes" id="UP001596356"/>
    </source>
</evidence>
<dbReference type="RefSeq" id="WP_377821198.1">
    <property type="nucleotide sequence ID" value="NZ_JBHSWJ010000002.1"/>
</dbReference>
<reference evidence="3" key="1">
    <citation type="journal article" date="2019" name="Int. J. Syst. Evol. Microbiol.">
        <title>The Global Catalogue of Microorganisms (GCM) 10K type strain sequencing project: providing services to taxonomists for standard genome sequencing and annotation.</title>
        <authorList>
            <consortium name="The Broad Institute Genomics Platform"/>
            <consortium name="The Broad Institute Genome Sequencing Center for Infectious Disease"/>
            <person name="Wu L."/>
            <person name="Ma J."/>
        </authorList>
    </citation>
    <scope>NUCLEOTIDE SEQUENCE [LARGE SCALE GENOMIC DNA]</scope>
    <source>
        <strain evidence="3">NBRC 106593</strain>
    </source>
</reference>
<dbReference type="InterPro" id="IPR003808">
    <property type="entry name" value="Fe-S_metab-assoc_dom"/>
</dbReference>
<sequence length="97" mass="10329">MTSPSHVPEPVRAVLAEFDALAPADRVTLLIEYGDELPPLPARYADPPTSMERVTECQSPVYLALTPSTQRPGGVELFVSAPPPLRSPGDSPVCCVS</sequence>